<feature type="non-terminal residue" evidence="1">
    <location>
        <position position="880"/>
    </location>
</feature>
<reference evidence="1" key="1">
    <citation type="submission" date="2018-05" db="EMBL/GenBank/DDBJ databases">
        <authorList>
            <person name="Lanie J.A."/>
            <person name="Ng W.-L."/>
            <person name="Kazmierczak K.M."/>
            <person name="Andrzejewski T.M."/>
            <person name="Davidsen T.M."/>
            <person name="Wayne K.J."/>
            <person name="Tettelin H."/>
            <person name="Glass J.I."/>
            <person name="Rusch D."/>
            <person name="Podicherti R."/>
            <person name="Tsui H.-C.T."/>
            <person name="Winkler M.E."/>
        </authorList>
    </citation>
    <scope>NUCLEOTIDE SEQUENCE</scope>
</reference>
<protein>
    <submittedName>
        <fullName evidence="1">Uncharacterized protein</fullName>
    </submittedName>
</protein>
<accession>A0A381RLN0</accession>
<dbReference type="EMBL" id="UINC01002086">
    <property type="protein sequence ID" value="SUZ92742.1"/>
    <property type="molecule type" value="Genomic_DNA"/>
</dbReference>
<organism evidence="1">
    <name type="scientific">marine metagenome</name>
    <dbReference type="NCBI Taxonomy" id="408172"/>
    <lineage>
        <taxon>unclassified sequences</taxon>
        <taxon>metagenomes</taxon>
        <taxon>ecological metagenomes</taxon>
    </lineage>
</organism>
<feature type="non-terminal residue" evidence="1">
    <location>
        <position position="1"/>
    </location>
</feature>
<proteinExistence type="predicted"/>
<gene>
    <name evidence="1" type="ORF">METZ01_LOCUS45596</name>
</gene>
<name>A0A381RLN0_9ZZZZ</name>
<dbReference type="AlphaFoldDB" id="A0A381RLN0"/>
<sequence length="880" mass="94497">MTEPKIVFGTTDTILFKDEITNDMIITNNNTNVLVISENMRIGINQDTPAETLDVNGNIQGNNYKINTNTVLSENSLGIGITSSNLQTLGILENINVTGEVVGQSLKITGDSQINGDLNIDGDLNVTGTMTTSNTVITTVNQNLIKLSNDNTSNLLDSGFYSMYIESGTTKFRGLYDDTSENTFKLFTDLESEPSTTVNNSHASYNKANLEVNDLNTNDITANDINNTNINASNNIIGENLKITSNTDLIGSLNVDGDVNINNNNLVVDTIFDRVGINMAEPQYLLDVSGIVNSNEYKLNGTTVFNSNEIGNGITISNLEELGTLNSLNVGGNATIQNLTVTNIAQVKNLGIGKNANVLYSIDTVGDIHTETNYQINETIVLSEDTLGNNVKNSNLESVGTLNNLKITETGSLLIGIETSSNKIDITNGDINIYDGDYKIDNEVILSKNNLGLSVTSSNLQEFGDINSLSITGYMTVRDLSITGDKVMIATEFKKQALNVSGNIAVYNTDTSDLDIVHLGGSGNYTDFQQIIGSLNYKTDVGGGYVTTLNPENMVTDVAKIKVQAKTGLNNTNQSAEFIFENIPLNSTSIREVARIKEDGRMNIINSYQINGVDVISPNSLGPAITSSNIQQFGDLVNLSVSGNCNIIGNLDITGDTTIHDGVFYDNNGITYPFSNWSISDTQNIYNLSNNIGLNVTNPSEKLQIDEGNIMLGTTIATNDTKGIIKFNKIGAHTAIECSQYENLGTKIYIDDVGSGIHMKTGGSGFIGTDAEVGTRSGTFKISNYDSDLNDYKMVLKMDTTGYIGINTTTPSAELDVNGTVKINALNITGNLDVDGTLNVADSTYLQSTLTVINNTNLNAALTVANGTNLQSTLTVANNT</sequence>
<evidence type="ECO:0000313" key="1">
    <source>
        <dbReference type="EMBL" id="SUZ92742.1"/>
    </source>
</evidence>